<evidence type="ECO:0000256" key="1">
    <source>
        <dbReference type="SAM" id="MobiDB-lite"/>
    </source>
</evidence>
<dbReference type="OrthoDB" id="10059722at2759"/>
<evidence type="ECO:0000313" key="3">
    <source>
        <dbReference type="Proteomes" id="UP000663852"/>
    </source>
</evidence>
<comment type="caution">
    <text evidence="2">The sequence shown here is derived from an EMBL/GenBank/DDBJ whole genome shotgun (WGS) entry which is preliminary data.</text>
</comment>
<proteinExistence type="predicted"/>
<organism evidence="2 3">
    <name type="scientific">Adineta ricciae</name>
    <name type="common">Rotifer</name>
    <dbReference type="NCBI Taxonomy" id="249248"/>
    <lineage>
        <taxon>Eukaryota</taxon>
        <taxon>Metazoa</taxon>
        <taxon>Spiralia</taxon>
        <taxon>Gnathifera</taxon>
        <taxon>Rotifera</taxon>
        <taxon>Eurotatoria</taxon>
        <taxon>Bdelloidea</taxon>
        <taxon>Adinetida</taxon>
        <taxon>Adinetidae</taxon>
        <taxon>Adineta</taxon>
    </lineage>
</organism>
<name>A0A815X6X8_ADIRI</name>
<evidence type="ECO:0000313" key="2">
    <source>
        <dbReference type="EMBL" id="CAF1553492.1"/>
    </source>
</evidence>
<reference evidence="2" key="1">
    <citation type="submission" date="2021-02" db="EMBL/GenBank/DDBJ databases">
        <authorList>
            <person name="Nowell W R."/>
        </authorList>
    </citation>
    <scope>NUCLEOTIDE SEQUENCE</scope>
</reference>
<accession>A0A815X6X8</accession>
<dbReference type="EMBL" id="CAJNOJ010001615">
    <property type="protein sequence ID" value="CAF1553492.1"/>
    <property type="molecule type" value="Genomic_DNA"/>
</dbReference>
<gene>
    <name evidence="2" type="ORF">EDS130_LOCUS46166</name>
</gene>
<protein>
    <submittedName>
        <fullName evidence="2">Uncharacterized protein</fullName>
    </submittedName>
</protein>
<feature type="compositionally biased region" description="Polar residues" evidence="1">
    <location>
        <begin position="223"/>
        <end position="234"/>
    </location>
</feature>
<sequence length="273" mass="31094">MTPSLSLHINTQKLPSNIFELKHEEFYDFIEQHCGHIQARILQLQHISDAITFIECNDPTEIFQYHGAKLSDLKNQACLTLKKLFVKKLEDDAKKDKQTKQIFDTAMQSTASNTTQGKSIDILRDHLNSSIKKWFTNHRVEYNLKNNTDLEENTDYTIEITSTPNGNQSAIIVCQCGTKSTLSRATNSGHFQPSNFYRHLERCNCSMMLQKKNDEDDEDNVDAPTQSQISTSTVDKPVDSPTLSSQTTRSSTSTSRKRAAPMATRQSTKRRRN</sequence>
<feature type="region of interest" description="Disordered" evidence="1">
    <location>
        <begin position="214"/>
        <end position="273"/>
    </location>
</feature>
<dbReference type="AlphaFoldDB" id="A0A815X6X8"/>
<feature type="compositionally biased region" description="Low complexity" evidence="1">
    <location>
        <begin position="240"/>
        <end position="254"/>
    </location>
</feature>
<dbReference type="Proteomes" id="UP000663852">
    <property type="component" value="Unassembled WGS sequence"/>
</dbReference>